<dbReference type="PANTHER" id="PTHR11803">
    <property type="entry name" value="2-IMINOBUTANOATE/2-IMINOPROPANOATE DEAMINASE RIDA"/>
    <property type="match status" value="1"/>
</dbReference>
<dbReference type="Gene3D" id="3.30.1330.40">
    <property type="entry name" value="RutC-like"/>
    <property type="match status" value="1"/>
</dbReference>
<evidence type="ECO:0000313" key="2">
    <source>
        <dbReference type="EMBL" id="PNF76422.1"/>
    </source>
</evidence>
<dbReference type="AlphaFoldDB" id="A0A8E2U1J5"/>
<dbReference type="RefSeq" id="WP_102828276.1">
    <property type="nucleotide sequence ID" value="NZ_CP065721.1"/>
</dbReference>
<dbReference type="PANTHER" id="PTHR11803:SF58">
    <property type="entry name" value="PROTEIN HMF1-RELATED"/>
    <property type="match status" value="1"/>
</dbReference>
<dbReference type="GO" id="GO:0005829">
    <property type="term" value="C:cytosol"/>
    <property type="evidence" value="ECO:0007669"/>
    <property type="project" value="TreeGrafter"/>
</dbReference>
<dbReference type="SUPFAM" id="SSF55298">
    <property type="entry name" value="YjgF-like"/>
    <property type="match status" value="1"/>
</dbReference>
<dbReference type="InterPro" id="IPR035959">
    <property type="entry name" value="RutC-like_sf"/>
</dbReference>
<dbReference type="Pfam" id="PF01042">
    <property type="entry name" value="Ribonuc_L-PSP"/>
    <property type="match status" value="1"/>
</dbReference>
<comment type="similarity">
    <text evidence="1">Belongs to the RutC family.</text>
</comment>
<dbReference type="Proteomes" id="UP000235881">
    <property type="component" value="Unassembled WGS sequence"/>
</dbReference>
<dbReference type="GO" id="GO:0019239">
    <property type="term" value="F:deaminase activity"/>
    <property type="evidence" value="ECO:0007669"/>
    <property type="project" value="TreeGrafter"/>
</dbReference>
<gene>
    <name evidence="2" type="ORF">CXK95_08360</name>
</gene>
<dbReference type="InterPro" id="IPR006175">
    <property type="entry name" value="YjgF/YER057c/UK114"/>
</dbReference>
<protein>
    <submittedName>
        <fullName evidence="2">Enamine deaminase RidA</fullName>
    </submittedName>
</protein>
<evidence type="ECO:0000256" key="1">
    <source>
        <dbReference type="ARBA" id="ARBA00010552"/>
    </source>
</evidence>
<comment type="caution">
    <text evidence="2">The sequence shown here is derived from an EMBL/GenBank/DDBJ whole genome shotgun (WGS) entry which is preliminary data.</text>
</comment>
<proteinExistence type="inferred from homology"/>
<dbReference type="EMBL" id="POUK01000003">
    <property type="protein sequence ID" value="PNF76422.1"/>
    <property type="molecule type" value="Genomic_DNA"/>
</dbReference>
<evidence type="ECO:0000313" key="3">
    <source>
        <dbReference type="Proteomes" id="UP000235881"/>
    </source>
</evidence>
<name>A0A8E2U1J5_9GAMM</name>
<sequence>MKKTAIQPLPDPFAPFALSPGIAYGDLLFISGQAALDAQGRIVGEGDFIAQAECAFGNLARVLETAGATLDDVLKVTLFVTDMACFPDVVALRKRFFRPPYPADSIVQVSALALPGLLFEIEAIAARPRQADR</sequence>
<accession>A0A8E2U1J5</accession>
<keyword evidence="3" id="KW-1185">Reference proteome</keyword>
<organism evidence="2 3">
    <name type="scientific">Stutzerimonas degradans</name>
    <dbReference type="NCBI Taxonomy" id="2968968"/>
    <lineage>
        <taxon>Bacteria</taxon>
        <taxon>Pseudomonadati</taxon>
        <taxon>Pseudomonadota</taxon>
        <taxon>Gammaproteobacteria</taxon>
        <taxon>Pseudomonadales</taxon>
        <taxon>Pseudomonadaceae</taxon>
        <taxon>Stutzerimonas</taxon>
    </lineage>
</organism>
<dbReference type="CDD" id="cd00448">
    <property type="entry name" value="YjgF_YER057c_UK114_family"/>
    <property type="match status" value="1"/>
</dbReference>
<reference evidence="2 3" key="1">
    <citation type="submission" date="2018-01" db="EMBL/GenBank/DDBJ databases">
        <title>Denitrification phenotypes of diverse strains of Pseudomonas stutzeri.</title>
        <authorList>
            <person name="Milligan D.A."/>
            <person name="Bergaust L."/>
            <person name="Bakken L.R."/>
            <person name="Frostegard A."/>
        </authorList>
    </citation>
    <scope>NUCLEOTIDE SEQUENCE [LARGE SCALE GENOMIC DNA]</scope>
    <source>
        <strain evidence="2 3">DSM 50238</strain>
    </source>
</reference>